<sequence length="265" mass="31424">MQIKRGLYDHFSDQDSNLLWIYNYFKTVYNGGFYKLDNLIDKYNYVEDKYEKWLLIKAIINQGIRQNEKKKVEIFLELLKENNKGKYDYINSYSYYLLHFYSVDKSILFLEDNLCISEFLESNILDFSQSLVFKNYASLLPNNNMKKEIMKKCLEQTPQDTDLWKEWLKLYANQDEVNKISTDIFKCGYSDPTLIKQVKIDSGDTDVLVRMIILCSTNLNKDIALYLASFLNNKLLKNYMLLFIEIFDFSDMLKGEINEICLSSC</sequence>
<comment type="caution">
    <text evidence="1">The sequence shown here is derived from an EMBL/GenBank/DDBJ whole genome shotgun (WGS) entry which is preliminary data.</text>
</comment>
<gene>
    <name evidence="1" type="ORF">GMC65_09035</name>
</gene>
<protein>
    <submittedName>
        <fullName evidence="1">Uncharacterized protein</fullName>
    </submittedName>
</protein>
<organism evidence="1 2">
    <name type="scientific">Streptococcus salivarius</name>
    <dbReference type="NCBI Taxonomy" id="1304"/>
    <lineage>
        <taxon>Bacteria</taxon>
        <taxon>Bacillati</taxon>
        <taxon>Bacillota</taxon>
        <taxon>Bacilli</taxon>
        <taxon>Lactobacillales</taxon>
        <taxon>Streptococcaceae</taxon>
        <taxon>Streptococcus</taxon>
    </lineage>
</organism>
<proteinExistence type="predicted"/>
<evidence type="ECO:0000313" key="1">
    <source>
        <dbReference type="EMBL" id="MTR28485.1"/>
    </source>
</evidence>
<dbReference type="EMBL" id="WMYO01000009">
    <property type="protein sequence ID" value="MTR28485.1"/>
    <property type="molecule type" value="Genomic_DNA"/>
</dbReference>
<reference evidence="1 2" key="1">
    <citation type="journal article" date="2019" name="Nat. Med.">
        <title>A library of human gut bacterial isolates paired with longitudinal multiomics data enables mechanistic microbiome research.</title>
        <authorList>
            <person name="Poyet M."/>
            <person name="Groussin M."/>
            <person name="Gibbons S.M."/>
            <person name="Avila-Pacheco J."/>
            <person name="Jiang X."/>
            <person name="Kearney S.M."/>
            <person name="Perrotta A.R."/>
            <person name="Berdy B."/>
            <person name="Zhao S."/>
            <person name="Lieberman T.D."/>
            <person name="Swanson P.K."/>
            <person name="Smith M."/>
            <person name="Roesemann S."/>
            <person name="Alexander J.E."/>
            <person name="Rich S.A."/>
            <person name="Livny J."/>
            <person name="Vlamakis H."/>
            <person name="Clish C."/>
            <person name="Bullock K."/>
            <person name="Deik A."/>
            <person name="Scott J."/>
            <person name="Pierce K.A."/>
            <person name="Xavier R.J."/>
            <person name="Alm E.J."/>
        </authorList>
    </citation>
    <scope>NUCLEOTIDE SEQUENCE [LARGE SCALE GENOMIC DNA]</scope>
    <source>
        <strain evidence="1 2">BIOML-A4</strain>
    </source>
</reference>
<evidence type="ECO:0000313" key="2">
    <source>
        <dbReference type="Proteomes" id="UP000439678"/>
    </source>
</evidence>
<accession>A0A6A8UFN4</accession>
<name>A0A6A8UFN4_STRSL</name>
<dbReference type="Proteomes" id="UP000439678">
    <property type="component" value="Unassembled WGS sequence"/>
</dbReference>
<dbReference type="AlphaFoldDB" id="A0A6A8UFN4"/>